<protein>
    <recommendedName>
        <fullName evidence="7">Zn(2)-C6 fungal-type domain-containing protein</fullName>
    </recommendedName>
</protein>
<evidence type="ECO:0000313" key="9">
    <source>
        <dbReference type="Proteomes" id="UP001610446"/>
    </source>
</evidence>
<dbReference type="CDD" id="cd12148">
    <property type="entry name" value="fungal_TF_MHR"/>
    <property type="match status" value="1"/>
</dbReference>
<feature type="compositionally biased region" description="Polar residues" evidence="6">
    <location>
        <begin position="689"/>
        <end position="712"/>
    </location>
</feature>
<evidence type="ECO:0000256" key="4">
    <source>
        <dbReference type="ARBA" id="ARBA00023163"/>
    </source>
</evidence>
<keyword evidence="4" id="KW-0804">Transcription</keyword>
<keyword evidence="3" id="KW-0238">DNA-binding</keyword>
<reference evidence="8 9" key="1">
    <citation type="submission" date="2024-07" db="EMBL/GenBank/DDBJ databases">
        <title>Section-level genome sequencing and comparative genomics of Aspergillus sections Usti and Cavernicolus.</title>
        <authorList>
            <consortium name="Lawrence Berkeley National Laboratory"/>
            <person name="Nybo J.L."/>
            <person name="Vesth T.C."/>
            <person name="Theobald S."/>
            <person name="Frisvad J.C."/>
            <person name="Larsen T.O."/>
            <person name="Kjaerboelling I."/>
            <person name="Rothschild-Mancinelli K."/>
            <person name="Lyhne E.K."/>
            <person name="Kogle M.E."/>
            <person name="Barry K."/>
            <person name="Clum A."/>
            <person name="Na H."/>
            <person name="Ledsgaard L."/>
            <person name="Lin J."/>
            <person name="Lipzen A."/>
            <person name="Kuo A."/>
            <person name="Riley R."/>
            <person name="Mondo S."/>
            <person name="Labutti K."/>
            <person name="Haridas S."/>
            <person name="Pangalinan J."/>
            <person name="Salamov A.A."/>
            <person name="Simmons B.A."/>
            <person name="Magnuson J.K."/>
            <person name="Chen J."/>
            <person name="Drula E."/>
            <person name="Henrissat B."/>
            <person name="Wiebenga A."/>
            <person name="Lubbers R.J."/>
            <person name="Gomes A.C."/>
            <person name="Makela M.R."/>
            <person name="Stajich J."/>
            <person name="Grigoriev I.V."/>
            <person name="Mortensen U.H."/>
            <person name="De Vries R.P."/>
            <person name="Baker S.E."/>
            <person name="Andersen M.R."/>
        </authorList>
    </citation>
    <scope>NUCLEOTIDE SEQUENCE [LARGE SCALE GENOMIC DNA]</scope>
    <source>
        <strain evidence="8 9">CBS 123904</strain>
    </source>
</reference>
<comment type="caution">
    <text evidence="8">The sequence shown here is derived from an EMBL/GenBank/DDBJ whole genome shotgun (WGS) entry which is preliminary data.</text>
</comment>
<accession>A0ABR4ILZ7</accession>
<evidence type="ECO:0000256" key="2">
    <source>
        <dbReference type="ARBA" id="ARBA00023015"/>
    </source>
</evidence>
<dbReference type="PROSITE" id="PS00463">
    <property type="entry name" value="ZN2_CY6_FUNGAL_1"/>
    <property type="match status" value="1"/>
</dbReference>
<dbReference type="Pfam" id="PF00172">
    <property type="entry name" value="Zn_clus"/>
    <property type="match status" value="1"/>
</dbReference>
<dbReference type="SUPFAM" id="SSF57701">
    <property type="entry name" value="Zn2/Cys6 DNA-binding domain"/>
    <property type="match status" value="1"/>
</dbReference>
<dbReference type="PANTHER" id="PTHR47425">
    <property type="entry name" value="FARB-RELATED"/>
    <property type="match status" value="1"/>
</dbReference>
<dbReference type="InterPro" id="IPR007219">
    <property type="entry name" value="XnlR_reg_dom"/>
</dbReference>
<dbReference type="InterPro" id="IPR052761">
    <property type="entry name" value="Fungal_Detox/Toxin_TFs"/>
</dbReference>
<feature type="region of interest" description="Disordered" evidence="6">
    <location>
        <begin position="683"/>
        <end position="712"/>
    </location>
</feature>
<evidence type="ECO:0000259" key="7">
    <source>
        <dbReference type="PROSITE" id="PS50048"/>
    </source>
</evidence>
<evidence type="ECO:0000256" key="3">
    <source>
        <dbReference type="ARBA" id="ARBA00023125"/>
    </source>
</evidence>
<dbReference type="Pfam" id="PF04082">
    <property type="entry name" value="Fungal_trans"/>
    <property type="match status" value="1"/>
</dbReference>
<gene>
    <name evidence="8" type="ORF">BJY01DRAFT_255256</name>
</gene>
<feature type="compositionally biased region" description="Polar residues" evidence="6">
    <location>
        <begin position="110"/>
        <end position="125"/>
    </location>
</feature>
<evidence type="ECO:0000313" key="8">
    <source>
        <dbReference type="EMBL" id="KAL2828811.1"/>
    </source>
</evidence>
<keyword evidence="5" id="KW-0539">Nucleus</keyword>
<dbReference type="Proteomes" id="UP001610446">
    <property type="component" value="Unassembled WGS sequence"/>
</dbReference>
<keyword evidence="1" id="KW-0479">Metal-binding</keyword>
<sequence>MDSNEKEPLLIEPSPDTSGSDASLGFQKSPSRKSPKMERLNKPPRKRSRIACTWCRDRKVRCDASSHGVPCTNCELDQQECVVRSASQSVRTKKPGGARREPYPSPPSTFKPSVFQSPQTSSRSPWISHAWSEGDNTSPWNTPPLAGPASSTTAQFGPVSDVFYSFHPFLKLPGLIDIPPEDTQYLNLKGCFQVPSGATLDEFVRTYFLYVHPCLPIINEAEFWQIYYHQSTPGTDESGISLFTFQAMLFASCSFVSSKAIKSAGFADTRTARNALYTRAKLLYDLGCEKSILSTTQGSLLLTYQSSSMDLHAGSLWLSIAIQNAIVYGALHPTPHPKQDNVKGRIWWSILLRDRIIALGLRRHPQITPQTLDLTGRSCVTPLGETDLEDEITHSEVYDPETKRLLARVLVIQCELAMVFTEVLVLVHSGAGVGIGAGTGLTGLMGMGAGFGQGKRLSQTQNQPEGSKQTLSTSTVKKKVANCKAALLRWSTNAKAALGTVVNSHMTHESVSLYFGLTFFYYHAARLALCNFEALSLELNKSPSTDAPTVNSPAAAAEEAEADYERIQDELEDATGCITDTIKRFLAQGMAHHLPISTIPLTAHPLLLSALDVKLSSTKSQSATRKRRFRYYANLMQVYQHRYDGTDTVAAFIQQTLQVADYILPLHTGFGVGAQRARAGIEARAKSGTEATGSAQGTEPGSDTATSGGVSTTPTSWSELFADFPKLYLRLSLALDYAFSRGYFPAYTEMHELLGGSEDGGGIRGLDSVVVPDSGYIPPASAILASDMRASPTNSDANSNPDVLPPGPGTTPNLVSGTGQMLNLTNLYTLLAPEHQQPQSHPQPQPLPSQHAPVSRITEPDAAMLDPLAIQSYNPVLEQYGYPAQLSFPPQDYSCGIYTLRDAPLLDENGSPEFLNLGSSASEYSDGASVGITVGMVEEGVVSVSA</sequence>
<dbReference type="InterPro" id="IPR036864">
    <property type="entry name" value="Zn2-C6_fun-type_DNA-bd_sf"/>
</dbReference>
<feature type="compositionally biased region" description="Polar residues" evidence="6">
    <location>
        <begin position="15"/>
        <end position="29"/>
    </location>
</feature>
<proteinExistence type="predicted"/>
<organism evidence="8 9">
    <name type="scientific">Aspergillus pseudoustus</name>
    <dbReference type="NCBI Taxonomy" id="1810923"/>
    <lineage>
        <taxon>Eukaryota</taxon>
        <taxon>Fungi</taxon>
        <taxon>Dikarya</taxon>
        <taxon>Ascomycota</taxon>
        <taxon>Pezizomycotina</taxon>
        <taxon>Eurotiomycetes</taxon>
        <taxon>Eurotiomycetidae</taxon>
        <taxon>Eurotiales</taxon>
        <taxon>Aspergillaceae</taxon>
        <taxon>Aspergillus</taxon>
        <taxon>Aspergillus subgen. Nidulantes</taxon>
    </lineage>
</organism>
<evidence type="ECO:0000256" key="1">
    <source>
        <dbReference type="ARBA" id="ARBA00022723"/>
    </source>
</evidence>
<feature type="region of interest" description="Disordered" evidence="6">
    <location>
        <begin position="789"/>
        <end position="812"/>
    </location>
</feature>
<keyword evidence="2" id="KW-0805">Transcription regulation</keyword>
<dbReference type="Gene3D" id="4.10.240.10">
    <property type="entry name" value="Zn(2)-C6 fungal-type DNA-binding domain"/>
    <property type="match status" value="1"/>
</dbReference>
<feature type="region of interest" description="Disordered" evidence="6">
    <location>
        <begin position="1"/>
        <end position="47"/>
    </location>
</feature>
<dbReference type="PROSITE" id="PS50048">
    <property type="entry name" value="ZN2_CY6_FUNGAL_2"/>
    <property type="match status" value="1"/>
</dbReference>
<feature type="region of interest" description="Disordered" evidence="6">
    <location>
        <begin position="84"/>
        <end position="152"/>
    </location>
</feature>
<evidence type="ECO:0000256" key="6">
    <source>
        <dbReference type="SAM" id="MobiDB-lite"/>
    </source>
</evidence>
<dbReference type="PANTHER" id="PTHR47425:SF2">
    <property type="entry name" value="FARB-RELATED"/>
    <property type="match status" value="1"/>
</dbReference>
<feature type="domain" description="Zn(2)-C6 fungal-type" evidence="7">
    <location>
        <begin position="51"/>
        <end position="83"/>
    </location>
</feature>
<feature type="region of interest" description="Disordered" evidence="6">
    <location>
        <begin position="835"/>
        <end position="854"/>
    </location>
</feature>
<dbReference type="CDD" id="cd00067">
    <property type="entry name" value="GAL4"/>
    <property type="match status" value="1"/>
</dbReference>
<dbReference type="EMBL" id="JBFXLU010000353">
    <property type="protein sequence ID" value="KAL2828811.1"/>
    <property type="molecule type" value="Genomic_DNA"/>
</dbReference>
<keyword evidence="9" id="KW-1185">Reference proteome</keyword>
<dbReference type="InterPro" id="IPR001138">
    <property type="entry name" value="Zn2Cys6_DnaBD"/>
</dbReference>
<name>A0ABR4ILZ7_9EURO</name>
<evidence type="ECO:0000256" key="5">
    <source>
        <dbReference type="ARBA" id="ARBA00023242"/>
    </source>
</evidence>
<feature type="compositionally biased region" description="Polar residues" evidence="6">
    <location>
        <begin position="791"/>
        <end position="801"/>
    </location>
</feature>